<organism evidence="7 8">
    <name type="scientific">Candidatus Gallimonas intestinavium</name>
    <dbReference type="NCBI Taxonomy" id="2838603"/>
    <lineage>
        <taxon>Bacteria</taxon>
        <taxon>Bacillati</taxon>
        <taxon>Bacillota</taxon>
        <taxon>Clostridia</taxon>
        <taxon>Candidatus Gallimonas</taxon>
    </lineage>
</organism>
<evidence type="ECO:0000313" key="7">
    <source>
        <dbReference type="EMBL" id="HIZ72956.1"/>
    </source>
</evidence>
<dbReference type="Gene3D" id="3.20.20.80">
    <property type="entry name" value="Glycosidases"/>
    <property type="match status" value="1"/>
</dbReference>
<feature type="domain" description="Glycoside hydrolase family 2 immunoglobulin-like beta-sandwich" evidence="4">
    <location>
        <begin position="195"/>
        <end position="271"/>
    </location>
</feature>
<dbReference type="Pfam" id="PF02837">
    <property type="entry name" value="Glyco_hydro_2_N"/>
    <property type="match status" value="1"/>
</dbReference>
<dbReference type="SUPFAM" id="SSF49303">
    <property type="entry name" value="beta-Galactosidase/glucuronidase domain"/>
    <property type="match status" value="1"/>
</dbReference>
<sequence length="754" mass="85133">MIITLNDNWIFFKDTAAPTANKAQAPAQASAQAGETVTLPHTWNAIDGQDGGSDYFRGECTYARLLPALTLKEDEEAYLCFYGVSQTAEVFISGELVTRHEGGYSRFYADVTRFFRMGGSMELTVRVSNAVSDRVYPQAADFTFFGGIYRNVELLIVNRSHFDLTAMGGGVRITPKENGGAWSVELMPYVVGGEHAEISWRIFDGNSPAADQTQAPVASAQAPASQTVNIAIPDPVLWQGVDDPHLYTLEAVLLSPEGKILDTFSARFGLRTFSIDPERGFFLNGKSYPLRGVSRHQDRENMGYAVTRREHEEDIALIRELGANSVRLAHYQHDDYFYSLCDEAGLVVWAEVPYITMELKEGHENILSQFRELITQNYNHTCIVCWGLSNEITLKGVTDGIIQTHAALKALKEELDPYRPSTMAHISMLPPDSPFVETADICAWNLYFGWYEGNVSQYKPWLDAFHASHPRLPVGLSEYGADALVAYQSPKPAVGDYSESYQEYYHEKLLEQIEKMPYLWCTYVWNMFDFAADAREEAGDPGKNHKGLVTYDRKIKKDAFYVYKARWSRQPFVHLAGSRYVYRHEATTSIRVYTNLPKVALYVDQKLFAEQEGRYLFSFEVPISGRHLIEARAEGCSDTIAIEHVEKPYEGYRCKVKQGAVNWLDGCSEEGFVVTDRVGDILAVPEGRAFIEQLLSYVIEKRRAKGAPVRELSEELIEGMTDHSVERIFNMAGDLLSEREQIHIVRALNRVKKP</sequence>
<dbReference type="InterPro" id="IPR051913">
    <property type="entry name" value="GH2_Domain-Containing"/>
</dbReference>
<dbReference type="InterPro" id="IPR006101">
    <property type="entry name" value="Glyco_hydro_2"/>
</dbReference>
<dbReference type="AlphaFoldDB" id="A0A9D2G624"/>
<evidence type="ECO:0000256" key="3">
    <source>
        <dbReference type="ARBA" id="ARBA00023295"/>
    </source>
</evidence>
<dbReference type="SUPFAM" id="SSF49785">
    <property type="entry name" value="Galactose-binding domain-like"/>
    <property type="match status" value="1"/>
</dbReference>
<evidence type="ECO:0000313" key="8">
    <source>
        <dbReference type="Proteomes" id="UP000824102"/>
    </source>
</evidence>
<dbReference type="EMBL" id="DXBB01000073">
    <property type="protein sequence ID" value="HIZ72956.1"/>
    <property type="molecule type" value="Genomic_DNA"/>
</dbReference>
<feature type="domain" description="Glycosyl hydrolases family 2 sugar binding" evidence="6">
    <location>
        <begin position="73"/>
        <end position="155"/>
    </location>
</feature>
<dbReference type="Gene3D" id="2.60.40.10">
    <property type="entry name" value="Immunoglobulins"/>
    <property type="match status" value="2"/>
</dbReference>
<reference evidence="7" key="2">
    <citation type="submission" date="2021-04" db="EMBL/GenBank/DDBJ databases">
        <authorList>
            <person name="Gilroy R."/>
        </authorList>
    </citation>
    <scope>NUCLEOTIDE SEQUENCE</scope>
    <source>
        <strain evidence="7">ChiW7-2402</strain>
    </source>
</reference>
<dbReference type="InterPro" id="IPR017853">
    <property type="entry name" value="GH"/>
</dbReference>
<dbReference type="PANTHER" id="PTHR42732">
    <property type="entry name" value="BETA-GALACTOSIDASE"/>
    <property type="match status" value="1"/>
</dbReference>
<dbReference type="InterPro" id="IPR006104">
    <property type="entry name" value="Glyco_hydro_2_N"/>
</dbReference>
<feature type="domain" description="Glycoside hydrolase family 2 catalytic" evidence="5">
    <location>
        <begin position="280"/>
        <end position="567"/>
    </location>
</feature>
<gene>
    <name evidence="7" type="ORF">H9964_05200</name>
</gene>
<comment type="similarity">
    <text evidence="1">Belongs to the glycosyl hydrolase 2 family.</text>
</comment>
<dbReference type="InterPro" id="IPR013783">
    <property type="entry name" value="Ig-like_fold"/>
</dbReference>
<dbReference type="PANTHER" id="PTHR42732:SF1">
    <property type="entry name" value="BETA-MANNOSIDASE"/>
    <property type="match status" value="1"/>
</dbReference>
<comment type="caution">
    <text evidence="7">The sequence shown here is derived from an EMBL/GenBank/DDBJ whole genome shotgun (WGS) entry which is preliminary data.</text>
</comment>
<keyword evidence="3" id="KW-0326">Glycosidase</keyword>
<dbReference type="Pfam" id="PF00703">
    <property type="entry name" value="Glyco_hydro_2"/>
    <property type="match status" value="1"/>
</dbReference>
<dbReference type="PRINTS" id="PR00132">
    <property type="entry name" value="GLHYDRLASE2"/>
</dbReference>
<evidence type="ECO:0000256" key="2">
    <source>
        <dbReference type="ARBA" id="ARBA00022801"/>
    </source>
</evidence>
<evidence type="ECO:0000259" key="5">
    <source>
        <dbReference type="Pfam" id="PF02836"/>
    </source>
</evidence>
<dbReference type="GO" id="GO:0005975">
    <property type="term" value="P:carbohydrate metabolic process"/>
    <property type="evidence" value="ECO:0007669"/>
    <property type="project" value="InterPro"/>
</dbReference>
<dbReference type="Pfam" id="PF02836">
    <property type="entry name" value="Glyco_hydro_2_C"/>
    <property type="match status" value="1"/>
</dbReference>
<name>A0A9D2G624_9FIRM</name>
<protein>
    <submittedName>
        <fullName evidence="7">Glycoside hydrolase family 2 protein</fullName>
    </submittedName>
</protein>
<dbReference type="InterPro" id="IPR008979">
    <property type="entry name" value="Galactose-bd-like_sf"/>
</dbReference>
<dbReference type="GO" id="GO:0004553">
    <property type="term" value="F:hydrolase activity, hydrolyzing O-glycosyl compounds"/>
    <property type="evidence" value="ECO:0007669"/>
    <property type="project" value="InterPro"/>
</dbReference>
<evidence type="ECO:0000259" key="4">
    <source>
        <dbReference type="Pfam" id="PF00703"/>
    </source>
</evidence>
<dbReference type="Gene3D" id="2.60.120.260">
    <property type="entry name" value="Galactose-binding domain-like"/>
    <property type="match status" value="1"/>
</dbReference>
<evidence type="ECO:0000256" key="1">
    <source>
        <dbReference type="ARBA" id="ARBA00007401"/>
    </source>
</evidence>
<dbReference type="SUPFAM" id="SSF51445">
    <property type="entry name" value="(Trans)glycosidases"/>
    <property type="match status" value="1"/>
</dbReference>
<reference evidence="7" key="1">
    <citation type="journal article" date="2021" name="PeerJ">
        <title>Extensive microbial diversity within the chicken gut microbiome revealed by metagenomics and culture.</title>
        <authorList>
            <person name="Gilroy R."/>
            <person name="Ravi A."/>
            <person name="Getino M."/>
            <person name="Pursley I."/>
            <person name="Horton D.L."/>
            <person name="Alikhan N.F."/>
            <person name="Baker D."/>
            <person name="Gharbi K."/>
            <person name="Hall N."/>
            <person name="Watson M."/>
            <person name="Adriaenssens E.M."/>
            <person name="Foster-Nyarko E."/>
            <person name="Jarju S."/>
            <person name="Secka A."/>
            <person name="Antonio M."/>
            <person name="Oren A."/>
            <person name="Chaudhuri R.R."/>
            <person name="La Ragione R."/>
            <person name="Hildebrand F."/>
            <person name="Pallen M.J."/>
        </authorList>
    </citation>
    <scope>NUCLEOTIDE SEQUENCE</scope>
    <source>
        <strain evidence="7">ChiW7-2402</strain>
    </source>
</reference>
<dbReference type="InterPro" id="IPR006102">
    <property type="entry name" value="Ig-like_GH2"/>
</dbReference>
<dbReference type="InterPro" id="IPR036156">
    <property type="entry name" value="Beta-gal/glucu_dom_sf"/>
</dbReference>
<proteinExistence type="inferred from homology"/>
<keyword evidence="2 7" id="KW-0378">Hydrolase</keyword>
<dbReference type="InterPro" id="IPR006103">
    <property type="entry name" value="Glyco_hydro_2_cat"/>
</dbReference>
<dbReference type="Proteomes" id="UP000824102">
    <property type="component" value="Unassembled WGS sequence"/>
</dbReference>
<accession>A0A9D2G624</accession>
<evidence type="ECO:0000259" key="6">
    <source>
        <dbReference type="Pfam" id="PF02837"/>
    </source>
</evidence>